<dbReference type="InterPro" id="IPR013103">
    <property type="entry name" value="RVT_2"/>
</dbReference>
<keyword evidence="4" id="KW-1185">Reference proteome</keyword>
<dbReference type="EMBL" id="PGOL01004821">
    <property type="protein sequence ID" value="PKI36537.1"/>
    <property type="molecule type" value="Genomic_DNA"/>
</dbReference>
<dbReference type="Pfam" id="PF07727">
    <property type="entry name" value="RVT_2"/>
    <property type="match status" value="1"/>
</dbReference>
<evidence type="ECO:0000313" key="3">
    <source>
        <dbReference type="EMBL" id="PKI36537.1"/>
    </source>
</evidence>
<dbReference type="AlphaFoldDB" id="A0A2I0HXV9"/>
<reference evidence="3 4" key="1">
    <citation type="submission" date="2017-11" db="EMBL/GenBank/DDBJ databases">
        <title>De-novo sequencing of pomegranate (Punica granatum L.) genome.</title>
        <authorList>
            <person name="Akparov Z."/>
            <person name="Amiraslanov A."/>
            <person name="Hajiyeva S."/>
            <person name="Abbasov M."/>
            <person name="Kaur K."/>
            <person name="Hamwieh A."/>
            <person name="Solovyev V."/>
            <person name="Salamov A."/>
            <person name="Braich B."/>
            <person name="Kosarev P."/>
            <person name="Mahmoud A."/>
            <person name="Hajiyev E."/>
            <person name="Babayeva S."/>
            <person name="Izzatullayeva V."/>
            <person name="Mammadov A."/>
            <person name="Mammadov A."/>
            <person name="Sharifova S."/>
            <person name="Ojaghi J."/>
            <person name="Eynullazada K."/>
            <person name="Bayramov B."/>
            <person name="Abdulazimova A."/>
            <person name="Shahmuradov I."/>
        </authorList>
    </citation>
    <scope>NUCLEOTIDE SEQUENCE [LARGE SCALE GENOMIC DNA]</scope>
    <source>
        <strain evidence="4">cv. AG2017</strain>
        <tissue evidence="3">Leaf</tissue>
    </source>
</reference>
<protein>
    <recommendedName>
        <fullName evidence="2">Reverse transcriptase Ty1/copia-type domain-containing protein</fullName>
    </recommendedName>
</protein>
<feature type="domain" description="Reverse transcriptase Ty1/copia-type" evidence="2">
    <location>
        <begin position="214"/>
        <end position="259"/>
    </location>
</feature>
<evidence type="ECO:0000256" key="1">
    <source>
        <dbReference type="SAM" id="MobiDB-lite"/>
    </source>
</evidence>
<sequence length="259" mass="28553">MGTPLHWEEEDNAGQHDVIHSPLYEVGVGGPEEGPIRPVDSPVGHIIPGPASPGGVSSSSGKTNPLQEFGPSSIQKPAHSPLNADRNSAQFPPSPSFTGELDINPRSPSDIISEDASILRQSNRIRRPPLFLKDYVCHTAMIESSSIGLTESQNSSGTPYPLRNYLSYTGATDKYISFLATLDLDVEPRSYREAARDPRWQEAMAKELRALELNSTWTMSNLPPEKKLVDCKWVYKIKRHADGSIEKYKARLVAKGFTQ</sequence>
<proteinExistence type="predicted"/>
<dbReference type="STRING" id="22663.A0A2I0HXV9"/>
<comment type="caution">
    <text evidence="3">The sequence shown here is derived from an EMBL/GenBank/DDBJ whole genome shotgun (WGS) entry which is preliminary data.</text>
</comment>
<accession>A0A2I0HXV9</accession>
<gene>
    <name evidence="3" type="ORF">CRG98_043090</name>
</gene>
<feature type="non-terminal residue" evidence="3">
    <location>
        <position position="259"/>
    </location>
</feature>
<feature type="compositionally biased region" description="Polar residues" evidence="1">
    <location>
        <begin position="62"/>
        <end position="75"/>
    </location>
</feature>
<name>A0A2I0HXV9_PUNGR</name>
<evidence type="ECO:0000313" key="4">
    <source>
        <dbReference type="Proteomes" id="UP000233551"/>
    </source>
</evidence>
<organism evidence="3 4">
    <name type="scientific">Punica granatum</name>
    <name type="common">Pomegranate</name>
    <dbReference type="NCBI Taxonomy" id="22663"/>
    <lineage>
        <taxon>Eukaryota</taxon>
        <taxon>Viridiplantae</taxon>
        <taxon>Streptophyta</taxon>
        <taxon>Embryophyta</taxon>
        <taxon>Tracheophyta</taxon>
        <taxon>Spermatophyta</taxon>
        <taxon>Magnoliopsida</taxon>
        <taxon>eudicotyledons</taxon>
        <taxon>Gunneridae</taxon>
        <taxon>Pentapetalae</taxon>
        <taxon>rosids</taxon>
        <taxon>malvids</taxon>
        <taxon>Myrtales</taxon>
        <taxon>Lythraceae</taxon>
        <taxon>Punica</taxon>
    </lineage>
</organism>
<evidence type="ECO:0000259" key="2">
    <source>
        <dbReference type="Pfam" id="PF07727"/>
    </source>
</evidence>
<dbReference type="Proteomes" id="UP000233551">
    <property type="component" value="Unassembled WGS sequence"/>
</dbReference>
<feature type="region of interest" description="Disordered" evidence="1">
    <location>
        <begin position="1"/>
        <end position="109"/>
    </location>
</feature>